<keyword evidence="2" id="KW-0689">Ribosomal protein</keyword>
<dbReference type="SUPFAM" id="SSF53137">
    <property type="entry name" value="Translational machinery components"/>
    <property type="match status" value="1"/>
</dbReference>
<dbReference type="GO" id="GO:0003735">
    <property type="term" value="F:structural constituent of ribosome"/>
    <property type="evidence" value="ECO:0007669"/>
    <property type="project" value="InterPro"/>
</dbReference>
<dbReference type="PANTHER" id="PTHR12899">
    <property type="entry name" value="39S RIBOSOMAL PROTEIN L18, MITOCHONDRIAL"/>
    <property type="match status" value="1"/>
</dbReference>
<dbReference type="Proteomes" id="UP000593562">
    <property type="component" value="Unassembled WGS sequence"/>
</dbReference>
<gene>
    <name evidence="4" type="ORF">HS088_TW02G01095</name>
</gene>
<dbReference type="PANTHER" id="PTHR12899:SF8">
    <property type="entry name" value="RIBOSOMAL L18P_L5E FAMILY PROTEIN"/>
    <property type="match status" value="1"/>
</dbReference>
<keyword evidence="3" id="KW-0687">Ribonucleoprotein</keyword>
<dbReference type="GO" id="GO:0005840">
    <property type="term" value="C:ribosome"/>
    <property type="evidence" value="ECO:0007669"/>
    <property type="project" value="UniProtKB-KW"/>
</dbReference>
<proteinExistence type="inferred from homology"/>
<keyword evidence="5" id="KW-1185">Reference proteome</keyword>
<dbReference type="GO" id="GO:1990904">
    <property type="term" value="C:ribonucleoprotein complex"/>
    <property type="evidence" value="ECO:0007669"/>
    <property type="project" value="UniProtKB-KW"/>
</dbReference>
<dbReference type="AlphaFoldDB" id="A0A7J7E0E0"/>
<organism evidence="4 5">
    <name type="scientific">Tripterygium wilfordii</name>
    <name type="common">Thunder God vine</name>
    <dbReference type="NCBI Taxonomy" id="458696"/>
    <lineage>
        <taxon>Eukaryota</taxon>
        <taxon>Viridiplantae</taxon>
        <taxon>Streptophyta</taxon>
        <taxon>Embryophyta</taxon>
        <taxon>Tracheophyta</taxon>
        <taxon>Spermatophyta</taxon>
        <taxon>Magnoliopsida</taxon>
        <taxon>eudicotyledons</taxon>
        <taxon>Gunneridae</taxon>
        <taxon>Pentapetalae</taxon>
        <taxon>rosids</taxon>
        <taxon>fabids</taxon>
        <taxon>Celastrales</taxon>
        <taxon>Celastraceae</taxon>
        <taxon>Tripterygium</taxon>
    </lineage>
</organism>
<reference evidence="4 5" key="1">
    <citation type="journal article" date="2020" name="Nat. Commun.">
        <title>Genome of Tripterygium wilfordii and identification of cytochrome P450 involved in triptolide biosynthesis.</title>
        <authorList>
            <person name="Tu L."/>
            <person name="Su P."/>
            <person name="Zhang Z."/>
            <person name="Gao L."/>
            <person name="Wang J."/>
            <person name="Hu T."/>
            <person name="Zhou J."/>
            <person name="Zhang Y."/>
            <person name="Zhao Y."/>
            <person name="Liu Y."/>
            <person name="Song Y."/>
            <person name="Tong Y."/>
            <person name="Lu Y."/>
            <person name="Yang J."/>
            <person name="Xu C."/>
            <person name="Jia M."/>
            <person name="Peters R.J."/>
            <person name="Huang L."/>
            <person name="Gao W."/>
        </authorList>
    </citation>
    <scope>NUCLEOTIDE SEQUENCE [LARGE SCALE GENOMIC DNA]</scope>
    <source>
        <strain evidence="5">cv. XIE 37</strain>
        <tissue evidence="4">Leaf</tissue>
    </source>
</reference>
<protein>
    <submittedName>
        <fullName evidence="4">Ribosomal L18p/L5e family protein isoform 1</fullName>
    </submittedName>
</protein>
<name>A0A7J7E0E0_TRIWF</name>
<dbReference type="InterPro" id="IPR057268">
    <property type="entry name" value="Ribosomal_L18"/>
</dbReference>
<dbReference type="OrthoDB" id="1932324at2759"/>
<comment type="caution">
    <text evidence="4">The sequence shown here is derived from an EMBL/GenBank/DDBJ whole genome shotgun (WGS) entry which is preliminary data.</text>
</comment>
<dbReference type="GO" id="GO:0008097">
    <property type="term" value="F:5S rRNA binding"/>
    <property type="evidence" value="ECO:0007669"/>
    <property type="project" value="TreeGrafter"/>
</dbReference>
<accession>A0A7J7E0E0</accession>
<dbReference type="InParanoid" id="A0A7J7E0E0"/>
<dbReference type="EMBL" id="JAAARO010000002">
    <property type="protein sequence ID" value="KAF5752075.1"/>
    <property type="molecule type" value="Genomic_DNA"/>
</dbReference>
<dbReference type="FunCoup" id="A0A7J7E0E0">
    <property type="interactions" value="658"/>
</dbReference>
<dbReference type="Gene3D" id="3.30.420.100">
    <property type="match status" value="1"/>
</dbReference>
<sequence>MLRTLDCTALTSIPPQFYMPDIFGAQLRPLKLPLLQRQITLVKPLVVEAKAKARANTRKESAKTRNRRIRKKYDGTPAKPRLSVFCSAKQLYATLVDDERKRCIFSGSTSQESIRGDPPCTTIEAARRLGEEVVMTCEELDINEISSYDRNGFARGERMQAFEIAISAYGFLAR</sequence>
<evidence type="ECO:0000256" key="2">
    <source>
        <dbReference type="ARBA" id="ARBA00022980"/>
    </source>
</evidence>
<evidence type="ECO:0000256" key="3">
    <source>
        <dbReference type="ARBA" id="ARBA00023274"/>
    </source>
</evidence>
<dbReference type="Pfam" id="PF00861">
    <property type="entry name" value="Ribosomal_L18p"/>
    <property type="match status" value="1"/>
</dbReference>
<evidence type="ECO:0000313" key="5">
    <source>
        <dbReference type="Proteomes" id="UP000593562"/>
    </source>
</evidence>
<dbReference type="CDD" id="cd00432">
    <property type="entry name" value="Ribosomal_L18_L5e"/>
    <property type="match status" value="1"/>
</dbReference>
<dbReference type="InterPro" id="IPR005484">
    <property type="entry name" value="Ribosomal_uL18_bac/plant/anim"/>
</dbReference>
<dbReference type="GO" id="GO:0006412">
    <property type="term" value="P:translation"/>
    <property type="evidence" value="ECO:0007669"/>
    <property type="project" value="InterPro"/>
</dbReference>
<comment type="similarity">
    <text evidence="1">Belongs to the universal ribosomal protein uL18 family.</text>
</comment>
<evidence type="ECO:0000256" key="1">
    <source>
        <dbReference type="ARBA" id="ARBA00007116"/>
    </source>
</evidence>
<evidence type="ECO:0000313" key="4">
    <source>
        <dbReference type="EMBL" id="KAF5752075.1"/>
    </source>
</evidence>